<dbReference type="PANTHER" id="PTHR47331">
    <property type="entry name" value="PHD-TYPE DOMAIN-CONTAINING PROTEIN"/>
    <property type="match status" value="1"/>
</dbReference>
<gene>
    <name evidence="2" type="ORF">ABMA27_010522</name>
</gene>
<feature type="domain" description="DUF5641" evidence="1">
    <location>
        <begin position="375"/>
        <end position="467"/>
    </location>
</feature>
<organism evidence="2 3">
    <name type="scientific">Loxostege sticticalis</name>
    <name type="common">Beet webworm moth</name>
    <dbReference type="NCBI Taxonomy" id="481309"/>
    <lineage>
        <taxon>Eukaryota</taxon>
        <taxon>Metazoa</taxon>
        <taxon>Ecdysozoa</taxon>
        <taxon>Arthropoda</taxon>
        <taxon>Hexapoda</taxon>
        <taxon>Insecta</taxon>
        <taxon>Pterygota</taxon>
        <taxon>Neoptera</taxon>
        <taxon>Endopterygota</taxon>
        <taxon>Lepidoptera</taxon>
        <taxon>Glossata</taxon>
        <taxon>Ditrysia</taxon>
        <taxon>Pyraloidea</taxon>
        <taxon>Crambidae</taxon>
        <taxon>Pyraustinae</taxon>
        <taxon>Loxostege</taxon>
    </lineage>
</organism>
<protein>
    <recommendedName>
        <fullName evidence="1">DUF5641 domain-containing protein</fullName>
    </recommendedName>
</protein>
<accession>A0ABR3H5Y4</accession>
<name>A0ABR3H5Y4_LOXSC</name>
<dbReference type="SUPFAM" id="SSF56672">
    <property type="entry name" value="DNA/RNA polymerases"/>
    <property type="match status" value="1"/>
</dbReference>
<dbReference type="InterPro" id="IPR008042">
    <property type="entry name" value="Retrotrans_Pao"/>
</dbReference>
<sequence>MYRQCLVHEDQRDFQLILWRDDPTEPLGVYRLNTVTYGTASAPFLSCRCLKQLAIECTDPDVTRVISQDFYVDDMITGCDNKENLLDICHKVDRVLRSGCFPLRKWMLNFDFKDSVLQQSNSFKILSLDDNTSSKTLGVGWHHSSDEFHFNRHFSQGDEIITKRYMMSNISQIFDPLGLLSPFIMIAKILLQKLWLLKIGWDDRVPSEVEKIWDRFSSSVPILNDIRIPRHVIGTSPARRELHIFCDASECAYGACIYVRTLNHDSTVTVRLYCSKGKVAPLKPVSVPRLELCGALCGARLYSKFRESLNFTFDNIIFWSDSMIIESILNSRPLNPMTSDPNDFHPLSPAHFLVGRLLTAPATEQLTDVPVHRLTRYQRLEQIRQHFWNRWSKEYISELQIRTKWSEHKADLQAGTMVVIKEDNIPPLKWKIGRIVSTRPGKDGVSRVADIQTASGVIRRAFPRICPQFTNQDD</sequence>
<proteinExistence type="predicted"/>
<evidence type="ECO:0000313" key="2">
    <source>
        <dbReference type="EMBL" id="KAL0860215.1"/>
    </source>
</evidence>
<dbReference type="Pfam" id="PF18701">
    <property type="entry name" value="DUF5641"/>
    <property type="match status" value="1"/>
</dbReference>
<dbReference type="EMBL" id="JBEUOH010000026">
    <property type="protein sequence ID" value="KAL0860215.1"/>
    <property type="molecule type" value="Genomic_DNA"/>
</dbReference>
<comment type="caution">
    <text evidence="2">The sequence shown here is derived from an EMBL/GenBank/DDBJ whole genome shotgun (WGS) entry which is preliminary data.</text>
</comment>
<reference evidence="2 3" key="1">
    <citation type="submission" date="2024-06" db="EMBL/GenBank/DDBJ databases">
        <title>A chromosome-level genome assembly of beet webworm, Loxostege sticticalis.</title>
        <authorList>
            <person name="Zhang Y."/>
        </authorList>
    </citation>
    <scope>NUCLEOTIDE SEQUENCE [LARGE SCALE GENOMIC DNA]</scope>
    <source>
        <strain evidence="2">AQ026</strain>
        <tissue evidence="2">Whole body</tissue>
    </source>
</reference>
<dbReference type="InterPro" id="IPR043502">
    <property type="entry name" value="DNA/RNA_pol_sf"/>
</dbReference>
<dbReference type="Proteomes" id="UP001549920">
    <property type="component" value="Unassembled WGS sequence"/>
</dbReference>
<evidence type="ECO:0000313" key="3">
    <source>
        <dbReference type="Proteomes" id="UP001549920"/>
    </source>
</evidence>
<evidence type="ECO:0000259" key="1">
    <source>
        <dbReference type="Pfam" id="PF18701"/>
    </source>
</evidence>
<keyword evidence="3" id="KW-1185">Reference proteome</keyword>
<dbReference type="InterPro" id="IPR040676">
    <property type="entry name" value="DUF5641"/>
</dbReference>
<dbReference type="Pfam" id="PF05380">
    <property type="entry name" value="Peptidase_A17"/>
    <property type="match status" value="1"/>
</dbReference>